<keyword evidence="5" id="KW-0812">Transmembrane</keyword>
<feature type="domain" description="Type II secretion system protein GspC N-terminal" evidence="9">
    <location>
        <begin position="24"/>
        <end position="172"/>
    </location>
</feature>
<keyword evidence="8" id="KW-0472">Membrane</keyword>
<dbReference type="GO" id="GO:0005886">
    <property type="term" value="C:plasma membrane"/>
    <property type="evidence" value="ECO:0007669"/>
    <property type="project" value="UniProtKB-SubCell"/>
</dbReference>
<evidence type="ECO:0000256" key="5">
    <source>
        <dbReference type="ARBA" id="ARBA00022692"/>
    </source>
</evidence>
<dbReference type="OrthoDB" id="341285at2"/>
<comment type="subcellular location">
    <subcellularLocation>
        <location evidence="1">Cell inner membrane</location>
    </subcellularLocation>
</comment>
<keyword evidence="7" id="KW-1133">Transmembrane helix</keyword>
<accession>A0A3A8ISE3</accession>
<evidence type="ECO:0000256" key="1">
    <source>
        <dbReference type="ARBA" id="ARBA00004533"/>
    </source>
</evidence>
<keyword evidence="2" id="KW-0813">Transport</keyword>
<evidence type="ECO:0000256" key="3">
    <source>
        <dbReference type="ARBA" id="ARBA00022475"/>
    </source>
</evidence>
<keyword evidence="6" id="KW-0653">Protein transport</keyword>
<evidence type="ECO:0000256" key="6">
    <source>
        <dbReference type="ARBA" id="ARBA00022927"/>
    </source>
</evidence>
<dbReference type="Proteomes" id="UP000268094">
    <property type="component" value="Unassembled WGS sequence"/>
</dbReference>
<evidence type="ECO:0000256" key="8">
    <source>
        <dbReference type="ARBA" id="ARBA00023136"/>
    </source>
</evidence>
<evidence type="ECO:0000313" key="11">
    <source>
        <dbReference type="Proteomes" id="UP000268094"/>
    </source>
</evidence>
<dbReference type="AlphaFoldDB" id="A0A3A8ISE3"/>
<evidence type="ECO:0000256" key="4">
    <source>
        <dbReference type="ARBA" id="ARBA00022519"/>
    </source>
</evidence>
<dbReference type="InterPro" id="IPR036034">
    <property type="entry name" value="PDZ_sf"/>
</dbReference>
<sequence>MWGWLSPGSVMELFFRKYFWSVNLLFILLVALLAARTVNLFVESSISPSPASEAPARVAQRTHAADTTLASIDAERLSKLTGVKLPEPEVAVKPPDQTRPEFDANAPPAKSGLRVKLLGTLVASNPDWSFASIQDMTTQRSQTYMIGNDLMGATVMEIERERVIINNGGRKEFIDGQPGDGAVAAYTPPVTAPTAPAPNGLGTGIKSTGENEYEVPKAEIDKTLANLNDVAMQARIVPAFKDGQAVGFKLFSIRPDSIYSKIGVQNGDVIRRINGFDLNSPEKALEVYSKMKDSSRIEIEIERNGAPIRKSYNVR</sequence>
<evidence type="ECO:0000259" key="9">
    <source>
        <dbReference type="Pfam" id="PF11356"/>
    </source>
</evidence>
<dbReference type="Gene3D" id="2.30.30.830">
    <property type="match status" value="1"/>
</dbReference>
<keyword evidence="3" id="KW-1003">Cell membrane</keyword>
<comment type="caution">
    <text evidence="10">The sequence shown here is derived from an EMBL/GenBank/DDBJ whole genome shotgun (WGS) entry which is preliminary data.</text>
</comment>
<dbReference type="Pfam" id="PF11356">
    <property type="entry name" value="T2SSC"/>
    <property type="match status" value="1"/>
</dbReference>
<protein>
    <submittedName>
        <fullName evidence="10">General secretion pathway protein GspC</fullName>
    </submittedName>
</protein>
<keyword evidence="11" id="KW-1185">Reference proteome</keyword>
<evidence type="ECO:0000256" key="2">
    <source>
        <dbReference type="ARBA" id="ARBA00022448"/>
    </source>
</evidence>
<dbReference type="NCBIfam" id="NF041515">
    <property type="entry name" value="GspC_delta"/>
    <property type="match status" value="1"/>
</dbReference>
<dbReference type="Gene3D" id="2.30.42.10">
    <property type="match status" value="1"/>
</dbReference>
<name>A0A3A8ISE3_9BACT</name>
<organism evidence="10 11">
    <name type="scientific">Corallococcus terminator</name>
    <dbReference type="NCBI Taxonomy" id="2316733"/>
    <lineage>
        <taxon>Bacteria</taxon>
        <taxon>Pseudomonadati</taxon>
        <taxon>Myxococcota</taxon>
        <taxon>Myxococcia</taxon>
        <taxon>Myxococcales</taxon>
        <taxon>Cystobacterineae</taxon>
        <taxon>Myxococcaceae</taxon>
        <taxon>Corallococcus</taxon>
    </lineage>
</organism>
<keyword evidence="4" id="KW-0997">Cell inner membrane</keyword>
<proteinExistence type="predicted"/>
<dbReference type="InterPro" id="IPR024961">
    <property type="entry name" value="T2SS_GspC_N"/>
</dbReference>
<evidence type="ECO:0000256" key="7">
    <source>
        <dbReference type="ARBA" id="ARBA00022989"/>
    </source>
</evidence>
<evidence type="ECO:0000313" key="10">
    <source>
        <dbReference type="EMBL" id="RKG85598.1"/>
    </source>
</evidence>
<dbReference type="EMBL" id="RAVZ01000130">
    <property type="protein sequence ID" value="RKG85598.1"/>
    <property type="molecule type" value="Genomic_DNA"/>
</dbReference>
<reference evidence="11" key="1">
    <citation type="submission" date="2018-09" db="EMBL/GenBank/DDBJ databases">
        <authorList>
            <person name="Livingstone P.G."/>
            <person name="Whitworth D.E."/>
        </authorList>
    </citation>
    <scope>NUCLEOTIDE SEQUENCE [LARGE SCALE GENOMIC DNA]</scope>
    <source>
        <strain evidence="11">CA054A</strain>
    </source>
</reference>
<dbReference type="GO" id="GO:0015031">
    <property type="term" value="P:protein transport"/>
    <property type="evidence" value="ECO:0007669"/>
    <property type="project" value="UniProtKB-KW"/>
</dbReference>
<gene>
    <name evidence="10" type="ORF">D7V88_19645</name>
</gene>
<dbReference type="SUPFAM" id="SSF50156">
    <property type="entry name" value="PDZ domain-like"/>
    <property type="match status" value="1"/>
</dbReference>